<dbReference type="InterPro" id="IPR003661">
    <property type="entry name" value="HisK_dim/P_dom"/>
</dbReference>
<dbReference type="InterPro" id="IPR036097">
    <property type="entry name" value="HisK_dim/P_sf"/>
</dbReference>
<evidence type="ECO:0000256" key="1">
    <source>
        <dbReference type="ARBA" id="ARBA00000085"/>
    </source>
</evidence>
<dbReference type="GeneID" id="65405477"/>
<keyword evidence="6" id="KW-0808">Transferase</keyword>
<dbReference type="SUPFAM" id="SSF55874">
    <property type="entry name" value="ATPase domain of HSP90 chaperone/DNA topoisomerase II/histidine kinase"/>
    <property type="match status" value="1"/>
</dbReference>
<feature type="transmembrane region" description="Helical" evidence="17">
    <location>
        <begin position="164"/>
        <end position="188"/>
    </location>
</feature>
<organism evidence="20 21">
    <name type="scientific">Cytobacillus oceanisediminis</name>
    <dbReference type="NCBI Taxonomy" id="665099"/>
    <lineage>
        <taxon>Bacteria</taxon>
        <taxon>Bacillati</taxon>
        <taxon>Bacillota</taxon>
        <taxon>Bacilli</taxon>
        <taxon>Bacillales</taxon>
        <taxon>Bacillaceae</taxon>
        <taxon>Cytobacillus</taxon>
    </lineage>
</organism>
<evidence type="ECO:0000313" key="20">
    <source>
        <dbReference type="EMBL" id="TWH81334.1"/>
    </source>
</evidence>
<dbReference type="InterPro" id="IPR005467">
    <property type="entry name" value="His_kinase_dom"/>
</dbReference>
<evidence type="ECO:0000259" key="19">
    <source>
        <dbReference type="PROSITE" id="PS50885"/>
    </source>
</evidence>
<dbReference type="Pfam" id="PF02518">
    <property type="entry name" value="HATPase_c"/>
    <property type="match status" value="1"/>
</dbReference>
<keyword evidence="10" id="KW-0067">ATP-binding</keyword>
<dbReference type="SUPFAM" id="SSF158472">
    <property type="entry name" value="HAMP domain-like"/>
    <property type="match status" value="1"/>
</dbReference>
<evidence type="ECO:0000256" key="17">
    <source>
        <dbReference type="SAM" id="Phobius"/>
    </source>
</evidence>
<keyword evidence="14 17" id="KW-0472">Membrane</keyword>
<dbReference type="GO" id="GO:0000155">
    <property type="term" value="F:phosphorelay sensor kinase activity"/>
    <property type="evidence" value="ECO:0007669"/>
    <property type="project" value="InterPro"/>
</dbReference>
<comment type="function">
    <text evidence="15">Member of the two-component regulatory system HssS/HssR involved in intracellular heme homeostasis and tempering of staphylococcal virulence. HssS functions as a heme sensor histidine kinase which is autophosphorylated at a histidine residue and transfers its phosphate group to an aspartate residue of HssR. HssR/HssS activates the expression of hrtAB, an efflux pump, in response to extracellular heme, hemin, hemoglobin or blood.</text>
</comment>
<dbReference type="RefSeq" id="WP_144544849.1">
    <property type="nucleotide sequence ID" value="NZ_CBCSDC010000018.1"/>
</dbReference>
<dbReference type="Pfam" id="PF00512">
    <property type="entry name" value="HisKA"/>
    <property type="match status" value="1"/>
</dbReference>
<evidence type="ECO:0000256" key="8">
    <source>
        <dbReference type="ARBA" id="ARBA00022741"/>
    </source>
</evidence>
<dbReference type="SUPFAM" id="SSF47384">
    <property type="entry name" value="Homodimeric domain of signal transducing histidine kinase"/>
    <property type="match status" value="1"/>
</dbReference>
<keyword evidence="5" id="KW-0597">Phosphoprotein</keyword>
<keyword evidence="11 17" id="KW-1133">Transmembrane helix</keyword>
<dbReference type="GO" id="GO:0005886">
    <property type="term" value="C:plasma membrane"/>
    <property type="evidence" value="ECO:0007669"/>
    <property type="project" value="UniProtKB-SubCell"/>
</dbReference>
<dbReference type="CDD" id="cd06225">
    <property type="entry name" value="HAMP"/>
    <property type="match status" value="1"/>
</dbReference>
<comment type="caution">
    <text evidence="20">The sequence shown here is derived from an EMBL/GenBank/DDBJ whole genome shotgun (WGS) entry which is preliminary data.</text>
</comment>
<keyword evidence="21" id="KW-1185">Reference proteome</keyword>
<evidence type="ECO:0000259" key="18">
    <source>
        <dbReference type="PROSITE" id="PS50109"/>
    </source>
</evidence>
<dbReference type="Proteomes" id="UP000318667">
    <property type="component" value="Unassembled WGS sequence"/>
</dbReference>
<feature type="domain" description="Histidine kinase" evidence="18">
    <location>
        <begin position="245"/>
        <end position="459"/>
    </location>
</feature>
<evidence type="ECO:0000256" key="2">
    <source>
        <dbReference type="ARBA" id="ARBA00004651"/>
    </source>
</evidence>
<dbReference type="SMART" id="SM00387">
    <property type="entry name" value="HATPase_c"/>
    <property type="match status" value="1"/>
</dbReference>
<evidence type="ECO:0000256" key="6">
    <source>
        <dbReference type="ARBA" id="ARBA00022679"/>
    </source>
</evidence>
<dbReference type="AlphaFoldDB" id="A0A562JEV8"/>
<accession>A0A562JEV8</accession>
<evidence type="ECO:0000256" key="9">
    <source>
        <dbReference type="ARBA" id="ARBA00022777"/>
    </source>
</evidence>
<dbReference type="InterPro" id="IPR050398">
    <property type="entry name" value="HssS/ArlS-like"/>
</dbReference>
<evidence type="ECO:0000256" key="11">
    <source>
        <dbReference type="ARBA" id="ARBA00022989"/>
    </source>
</evidence>
<keyword evidence="7 17" id="KW-0812">Transmembrane</keyword>
<dbReference type="EMBL" id="VLKI01000017">
    <property type="protein sequence ID" value="TWH81334.1"/>
    <property type="molecule type" value="Genomic_DNA"/>
</dbReference>
<evidence type="ECO:0000256" key="13">
    <source>
        <dbReference type="ARBA" id="ARBA00023026"/>
    </source>
</evidence>
<dbReference type="SMART" id="SM00304">
    <property type="entry name" value="HAMP"/>
    <property type="match status" value="1"/>
</dbReference>
<evidence type="ECO:0000256" key="5">
    <source>
        <dbReference type="ARBA" id="ARBA00022553"/>
    </source>
</evidence>
<dbReference type="CDD" id="cd00082">
    <property type="entry name" value="HisKA"/>
    <property type="match status" value="1"/>
</dbReference>
<evidence type="ECO:0000256" key="10">
    <source>
        <dbReference type="ARBA" id="ARBA00022840"/>
    </source>
</evidence>
<dbReference type="InterPro" id="IPR003660">
    <property type="entry name" value="HAMP_dom"/>
</dbReference>
<sequence>MRSLYSKFTLTTILIMLLSGLISFSVSNVYYQKELKRQNDTKLTSIAMDMADFIGSHNDTDLHSYFEHLGSIGYQIFIVNKNGEEIYYGAGFREYNLPEEAKEMVLDGEEYHGVGAFPHKTFVTGFFANELKNTVGIPFEYRGLNYGLFIRPDIKLLFGELHSLIAWLVAGMIVLSVILVLISAKYLIRPIGKLNRATSLIAAGDFGIKLNIKRRDEIGELASSFTKMANKLEKTNEMRKEFISNISHDIQSPLSNIKGYMKLIKAVGTQEETRKNIDAVDSEIDRLSTLTRQLLLLSSIDSRQDLLNAQKYDLSEQIKMVIRQYQWNLSEKGMMVSYSLPKAYIVADPPLLYSVWENLLTNSIKYSSENGEIDIKLVEQEEQYEISIKDNGIGMEQDELARIYDRFYRADTSRTRSVEGSGLGLAIVHSIVYLHNGKINVWSIKGKGTTFTVRLPKEVVKTK</sequence>
<dbReference type="FunFam" id="3.30.565.10:FF:000006">
    <property type="entry name" value="Sensor histidine kinase WalK"/>
    <property type="match status" value="1"/>
</dbReference>
<feature type="domain" description="HAMP" evidence="19">
    <location>
        <begin position="185"/>
        <end position="237"/>
    </location>
</feature>
<evidence type="ECO:0000256" key="12">
    <source>
        <dbReference type="ARBA" id="ARBA00023012"/>
    </source>
</evidence>
<dbReference type="PROSITE" id="PS50885">
    <property type="entry name" value="HAMP"/>
    <property type="match status" value="1"/>
</dbReference>
<comment type="catalytic activity">
    <reaction evidence="1">
        <text>ATP + protein L-histidine = ADP + protein N-phospho-L-histidine.</text>
        <dbReference type="EC" id="2.7.13.3"/>
    </reaction>
</comment>
<evidence type="ECO:0000256" key="15">
    <source>
        <dbReference type="ARBA" id="ARBA00037219"/>
    </source>
</evidence>
<dbReference type="GO" id="GO:0005524">
    <property type="term" value="F:ATP binding"/>
    <property type="evidence" value="ECO:0007669"/>
    <property type="project" value="UniProtKB-KW"/>
</dbReference>
<dbReference type="CDD" id="cd00075">
    <property type="entry name" value="HATPase"/>
    <property type="match status" value="1"/>
</dbReference>
<dbReference type="InterPro" id="IPR003594">
    <property type="entry name" value="HATPase_dom"/>
</dbReference>
<keyword evidence="13" id="KW-0843">Virulence</keyword>
<keyword evidence="8" id="KW-0547">Nucleotide-binding</keyword>
<keyword evidence="4" id="KW-1003">Cell membrane</keyword>
<name>A0A562JEV8_9BACI</name>
<evidence type="ECO:0000256" key="14">
    <source>
        <dbReference type="ARBA" id="ARBA00023136"/>
    </source>
</evidence>
<dbReference type="PANTHER" id="PTHR45528">
    <property type="entry name" value="SENSOR HISTIDINE KINASE CPXA"/>
    <property type="match status" value="1"/>
</dbReference>
<dbReference type="Gene3D" id="6.10.340.10">
    <property type="match status" value="1"/>
</dbReference>
<dbReference type="PROSITE" id="PS50109">
    <property type="entry name" value="HIS_KIN"/>
    <property type="match status" value="1"/>
</dbReference>
<dbReference type="OrthoDB" id="9813151at2"/>
<dbReference type="EC" id="2.7.13.3" evidence="3"/>
<evidence type="ECO:0000256" key="3">
    <source>
        <dbReference type="ARBA" id="ARBA00012438"/>
    </source>
</evidence>
<dbReference type="InterPro" id="IPR004358">
    <property type="entry name" value="Sig_transdc_His_kin-like_C"/>
</dbReference>
<dbReference type="SMART" id="SM00388">
    <property type="entry name" value="HisKA"/>
    <property type="match status" value="1"/>
</dbReference>
<comment type="subcellular location">
    <subcellularLocation>
        <location evidence="2">Cell membrane</location>
        <topology evidence="2">Multi-pass membrane protein</topology>
    </subcellularLocation>
</comment>
<reference evidence="20 21" key="1">
    <citation type="journal article" date="2015" name="Stand. Genomic Sci.">
        <title>Genomic Encyclopedia of Bacterial and Archaeal Type Strains, Phase III: the genomes of soil and plant-associated and newly described type strains.</title>
        <authorList>
            <person name="Whitman W.B."/>
            <person name="Woyke T."/>
            <person name="Klenk H.P."/>
            <person name="Zhou Y."/>
            <person name="Lilburn T.G."/>
            <person name="Beck B.J."/>
            <person name="De Vos P."/>
            <person name="Vandamme P."/>
            <person name="Eisen J.A."/>
            <person name="Garrity G."/>
            <person name="Hugenholtz P."/>
            <person name="Kyrpides N.C."/>
        </authorList>
    </citation>
    <scope>NUCLEOTIDE SEQUENCE [LARGE SCALE GENOMIC DNA]</scope>
    <source>
        <strain evidence="20 21">CGMCC 1.10115</strain>
    </source>
</reference>
<dbReference type="PANTHER" id="PTHR45528:SF11">
    <property type="entry name" value="HISTIDINE KINASE"/>
    <property type="match status" value="1"/>
</dbReference>
<proteinExistence type="predicted"/>
<gene>
    <name evidence="20" type="ORF">IQ19_04380</name>
</gene>
<evidence type="ECO:0000256" key="7">
    <source>
        <dbReference type="ARBA" id="ARBA00022692"/>
    </source>
</evidence>
<dbReference type="Gene3D" id="3.30.565.10">
    <property type="entry name" value="Histidine kinase-like ATPase, C-terminal domain"/>
    <property type="match status" value="1"/>
</dbReference>
<dbReference type="Pfam" id="PF00672">
    <property type="entry name" value="HAMP"/>
    <property type="match status" value="1"/>
</dbReference>
<evidence type="ECO:0000256" key="16">
    <source>
        <dbReference type="ARBA" id="ARBA00040841"/>
    </source>
</evidence>
<evidence type="ECO:0000313" key="21">
    <source>
        <dbReference type="Proteomes" id="UP000318667"/>
    </source>
</evidence>
<keyword evidence="9 20" id="KW-0418">Kinase</keyword>
<dbReference type="PRINTS" id="PR00344">
    <property type="entry name" value="BCTRLSENSOR"/>
</dbReference>
<dbReference type="InterPro" id="IPR036890">
    <property type="entry name" value="HATPase_C_sf"/>
</dbReference>
<keyword evidence="12" id="KW-0902">Two-component regulatory system</keyword>
<protein>
    <recommendedName>
        <fullName evidence="16">Heme sensor protein HssS</fullName>
        <ecNumber evidence="3">2.7.13.3</ecNumber>
    </recommendedName>
</protein>
<dbReference type="Gene3D" id="1.10.287.130">
    <property type="match status" value="1"/>
</dbReference>
<evidence type="ECO:0000256" key="4">
    <source>
        <dbReference type="ARBA" id="ARBA00022475"/>
    </source>
</evidence>